<dbReference type="GO" id="GO:0016887">
    <property type="term" value="F:ATP hydrolysis activity"/>
    <property type="evidence" value="ECO:0007669"/>
    <property type="project" value="InterPro"/>
</dbReference>
<dbReference type="InterPro" id="IPR027417">
    <property type="entry name" value="P-loop_NTPase"/>
</dbReference>
<evidence type="ECO:0000256" key="2">
    <source>
        <dbReference type="ARBA" id="ARBA00011322"/>
    </source>
</evidence>
<keyword evidence="7" id="KW-1185">Reference proteome</keyword>
<proteinExistence type="inferred from homology"/>
<dbReference type="Proteomes" id="UP000220527">
    <property type="component" value="Unassembled WGS sequence"/>
</dbReference>
<dbReference type="GO" id="GO:0006302">
    <property type="term" value="P:double-strand break repair"/>
    <property type="evidence" value="ECO:0007669"/>
    <property type="project" value="InterPro"/>
</dbReference>
<dbReference type="REBASE" id="279119">
    <property type="entry name" value="M.Cba153FDndDP"/>
</dbReference>
<comment type="subunit">
    <text evidence="2">Heterodimer of SbcC and SbcD.</text>
</comment>
<gene>
    <name evidence="6" type="primary">dndD</name>
    <name evidence="6" type="ORF">CJ255_09095</name>
</gene>
<evidence type="ECO:0000256" key="4">
    <source>
        <dbReference type="SAM" id="Coils"/>
    </source>
</evidence>
<dbReference type="OrthoDB" id="9795626at2"/>
<dbReference type="Pfam" id="PF13476">
    <property type="entry name" value="AAA_23"/>
    <property type="match status" value="1"/>
</dbReference>
<evidence type="ECO:0000313" key="6">
    <source>
        <dbReference type="EMBL" id="PDW03403.1"/>
    </source>
</evidence>
<dbReference type="PANTHER" id="PTHR32114">
    <property type="entry name" value="ABC TRANSPORTER ABCH.3"/>
    <property type="match status" value="1"/>
</dbReference>
<dbReference type="InterPro" id="IPR038729">
    <property type="entry name" value="Rad50/SbcC_AAA"/>
</dbReference>
<feature type="domain" description="Rad50/SbcC-type AAA" evidence="5">
    <location>
        <begin position="7"/>
        <end position="154"/>
    </location>
</feature>
<dbReference type="SUPFAM" id="SSF52540">
    <property type="entry name" value="P-loop containing nucleoside triphosphate hydrolases"/>
    <property type="match status" value="1"/>
</dbReference>
<keyword evidence="4" id="KW-0175">Coiled coil</keyword>
<dbReference type="NCBIfam" id="TIGR03185">
    <property type="entry name" value="DNA_S_dndD"/>
    <property type="match status" value="1"/>
</dbReference>
<dbReference type="Gene3D" id="3.40.50.300">
    <property type="entry name" value="P-loop containing nucleotide triphosphate hydrolases"/>
    <property type="match status" value="2"/>
</dbReference>
<evidence type="ECO:0000313" key="7">
    <source>
        <dbReference type="Proteomes" id="UP000220527"/>
    </source>
</evidence>
<dbReference type="EMBL" id="NQWI01000031">
    <property type="protein sequence ID" value="PDW03403.1"/>
    <property type="molecule type" value="Genomic_DNA"/>
</dbReference>
<feature type="coiled-coil region" evidence="4">
    <location>
        <begin position="455"/>
        <end position="496"/>
    </location>
</feature>
<dbReference type="RefSeq" id="WP_097643791.1">
    <property type="nucleotide sequence ID" value="NZ_NQWI01000031.1"/>
</dbReference>
<name>A0A2A6RKC2_9CHLR</name>
<comment type="similarity">
    <text evidence="1">Belongs to the SMC family. SbcC subfamily.</text>
</comment>
<dbReference type="AlphaFoldDB" id="A0A2A6RKC2"/>
<accession>A0A2A6RKC2</accession>
<reference evidence="7" key="1">
    <citation type="submission" date="2017-08" db="EMBL/GenBank/DDBJ databases">
        <authorList>
            <person name="Grouzdev D.S."/>
            <person name="Gaisin V.A."/>
            <person name="Rysina M.S."/>
            <person name="Gorlenko V.M."/>
        </authorList>
    </citation>
    <scope>NUCLEOTIDE SEQUENCE [LARGE SCALE GENOMIC DNA]</scope>
    <source>
        <strain evidence="7">Kir15-3F</strain>
    </source>
</reference>
<evidence type="ECO:0000256" key="3">
    <source>
        <dbReference type="ARBA" id="ARBA00013368"/>
    </source>
</evidence>
<protein>
    <recommendedName>
        <fullName evidence="3">Nuclease SbcCD subunit C</fullName>
    </recommendedName>
</protein>
<dbReference type="PANTHER" id="PTHR32114:SF2">
    <property type="entry name" value="ABC TRANSPORTER ABCH.3"/>
    <property type="match status" value="1"/>
</dbReference>
<comment type="caution">
    <text evidence="6">The sequence shown here is derived from an EMBL/GenBank/DDBJ whole genome shotgun (WGS) entry which is preliminary data.</text>
</comment>
<evidence type="ECO:0000259" key="5">
    <source>
        <dbReference type="Pfam" id="PF13476"/>
    </source>
</evidence>
<evidence type="ECO:0000256" key="1">
    <source>
        <dbReference type="ARBA" id="ARBA00006930"/>
    </source>
</evidence>
<organism evidence="6 7">
    <name type="scientific">Candidatus Viridilinea mediisalina</name>
    <dbReference type="NCBI Taxonomy" id="2024553"/>
    <lineage>
        <taxon>Bacteria</taxon>
        <taxon>Bacillati</taxon>
        <taxon>Chloroflexota</taxon>
        <taxon>Chloroflexia</taxon>
        <taxon>Chloroflexales</taxon>
        <taxon>Chloroflexineae</taxon>
        <taxon>Oscillochloridaceae</taxon>
        <taxon>Candidatus Viridilinea</taxon>
    </lineage>
</organism>
<sequence length="693" mass="78263">MDFTEFRLINFGLFAGEHVINVQPPPHQGSNERPIVLIGGKNGAGKTTLLEAVRLCLYGAAALGRGTKRATYEDYLRSRIHRQLGAPLQNTFAGVGVSFVHTIDGRSHTFALRRLWERKTQRVSETFFVERDGGLLNEQEMAGWDQFLHDLLPPGLADLFFFDGEKIQALADDSDYSLIGASIRSLLGFDLLDRLRADLNIYLARQRRSGGTSLDALLADLRTRRAAVEAEFAQTYAELGRLNSLIAHKQAKVEAAERLLASEGGDVAAQRAALKQRAEALNETLRRHERMVAEHANGLLPFALIPQLAHALRARLELDERTEHYLQVTTVADYFVEEFERRLTLEEEWSSGVDLNVAQRDKLITKLNSLVRAVQASLINAEDADLAQEEIVHPLEKEARREMMRWLDQATSSLPEQLATIGEALERASAELAAVELLRTKLPADEHTQPILQQLATLQRELGGLEQQQRTQEEALHQVRLKREALQREEQELYTRLMRSDDPSYRADIAIRAQQVLIRYETRLRQTKLGELERAIVACFGRLSRKGQYIKRVTIEPESFATTLYNGQGDPLPREQLSAGEKQIYAIAVLWALRIVSERTIPIIIDTPLGRLDSEHRQRLVQHYFPQASHQVVLLATDSEIDTPLYGQLKPAIARAYQLTYQPGEARSCVEPGYFWPEAEEHESHEVPEVAGP</sequence>
<dbReference type="InterPro" id="IPR017599">
    <property type="entry name" value="DNA_S_DndD"/>
</dbReference>